<reference evidence="1" key="2">
    <citation type="journal article" date="2015" name="Data Brief">
        <title>Shoot transcriptome of the giant reed, Arundo donax.</title>
        <authorList>
            <person name="Barrero R.A."/>
            <person name="Guerrero F.D."/>
            <person name="Moolhuijzen P."/>
            <person name="Goolsby J.A."/>
            <person name="Tidwell J."/>
            <person name="Bellgard S.E."/>
            <person name="Bellgard M.I."/>
        </authorList>
    </citation>
    <scope>NUCLEOTIDE SEQUENCE</scope>
    <source>
        <tissue evidence="1">Shoot tissue taken approximately 20 cm above the soil surface</tissue>
    </source>
</reference>
<reference evidence="1" key="1">
    <citation type="submission" date="2014-09" db="EMBL/GenBank/DDBJ databases">
        <authorList>
            <person name="Magalhaes I.L.F."/>
            <person name="Oliveira U."/>
            <person name="Santos F.R."/>
            <person name="Vidigal T.H.D.A."/>
            <person name="Brescovit A.D."/>
            <person name="Santos A.J."/>
        </authorList>
    </citation>
    <scope>NUCLEOTIDE SEQUENCE</scope>
    <source>
        <tissue evidence="1">Shoot tissue taken approximately 20 cm above the soil surface</tissue>
    </source>
</reference>
<protein>
    <submittedName>
        <fullName evidence="1">Uncharacterized protein</fullName>
    </submittedName>
</protein>
<organism evidence="1">
    <name type="scientific">Arundo donax</name>
    <name type="common">Giant reed</name>
    <name type="synonym">Donax arundinaceus</name>
    <dbReference type="NCBI Taxonomy" id="35708"/>
    <lineage>
        <taxon>Eukaryota</taxon>
        <taxon>Viridiplantae</taxon>
        <taxon>Streptophyta</taxon>
        <taxon>Embryophyta</taxon>
        <taxon>Tracheophyta</taxon>
        <taxon>Spermatophyta</taxon>
        <taxon>Magnoliopsida</taxon>
        <taxon>Liliopsida</taxon>
        <taxon>Poales</taxon>
        <taxon>Poaceae</taxon>
        <taxon>PACMAD clade</taxon>
        <taxon>Arundinoideae</taxon>
        <taxon>Arundineae</taxon>
        <taxon>Arundo</taxon>
    </lineage>
</organism>
<dbReference type="EMBL" id="GBRH01209219">
    <property type="protein sequence ID" value="JAD88676.1"/>
    <property type="molecule type" value="Transcribed_RNA"/>
</dbReference>
<proteinExistence type="predicted"/>
<evidence type="ECO:0000313" key="1">
    <source>
        <dbReference type="EMBL" id="JAD88676.1"/>
    </source>
</evidence>
<name>A0A0A9DLK5_ARUDO</name>
<accession>A0A0A9DLK5</accession>
<dbReference type="AlphaFoldDB" id="A0A0A9DLK5"/>
<sequence>MKQINSALTFRDIVTSSTLLEHRNTADKFSCRTCTNHSELCNSFCACTTCTSRRTCTNHTAKAT</sequence>